<feature type="non-terminal residue" evidence="8">
    <location>
        <position position="662"/>
    </location>
</feature>
<keyword evidence="3" id="KW-0969">Cilium</keyword>
<feature type="compositionally biased region" description="Basic and acidic residues" evidence="7">
    <location>
        <begin position="203"/>
        <end position="221"/>
    </location>
</feature>
<gene>
    <name evidence="8" type="primary">Rsph6a</name>
    <name evidence="8" type="ORF">G6Z76_0000762</name>
</gene>
<feature type="compositionally biased region" description="Acidic residues" evidence="7">
    <location>
        <begin position="410"/>
        <end position="424"/>
    </location>
</feature>
<feature type="region of interest" description="Disordered" evidence="7">
    <location>
        <begin position="203"/>
        <end position="226"/>
    </location>
</feature>
<feature type="non-terminal residue" evidence="8">
    <location>
        <position position="1"/>
    </location>
</feature>
<organism evidence="8 9">
    <name type="scientific">Acromyrmex charruanus</name>
    <dbReference type="NCBI Taxonomy" id="2715315"/>
    <lineage>
        <taxon>Eukaryota</taxon>
        <taxon>Metazoa</taxon>
        <taxon>Ecdysozoa</taxon>
        <taxon>Arthropoda</taxon>
        <taxon>Hexapoda</taxon>
        <taxon>Insecta</taxon>
        <taxon>Pterygota</taxon>
        <taxon>Neoptera</taxon>
        <taxon>Endopterygota</taxon>
        <taxon>Hymenoptera</taxon>
        <taxon>Apocrita</taxon>
        <taxon>Aculeata</taxon>
        <taxon>Formicoidea</taxon>
        <taxon>Formicidae</taxon>
        <taxon>Myrmicinae</taxon>
        <taxon>Acromyrmex</taxon>
    </lineage>
</organism>
<keyword evidence="5" id="KW-0966">Cell projection</keyword>
<protein>
    <submittedName>
        <fullName evidence="8">RSH6A protein</fullName>
    </submittedName>
</protein>
<dbReference type="AlphaFoldDB" id="A0A836FZB7"/>
<proteinExistence type="predicted"/>
<evidence type="ECO:0000256" key="6">
    <source>
        <dbReference type="SAM" id="Coils"/>
    </source>
</evidence>
<evidence type="ECO:0000256" key="2">
    <source>
        <dbReference type="ARBA" id="ARBA00022490"/>
    </source>
</evidence>
<dbReference type="Pfam" id="PF04712">
    <property type="entry name" value="Radial_spoke"/>
    <property type="match status" value="2"/>
</dbReference>
<dbReference type="PANTHER" id="PTHR13159:SF0">
    <property type="entry name" value="RADIAL SPOKE HEAD 6 HOMOLOG A"/>
    <property type="match status" value="1"/>
</dbReference>
<feature type="coiled-coil region" evidence="6">
    <location>
        <begin position="102"/>
        <end position="129"/>
    </location>
</feature>
<keyword evidence="9" id="KW-1185">Reference proteome</keyword>
<feature type="compositionally biased region" description="Acidic residues" evidence="7">
    <location>
        <begin position="619"/>
        <end position="662"/>
    </location>
</feature>
<dbReference type="CDD" id="cd22963">
    <property type="entry name" value="DD_CrRSP4-like"/>
    <property type="match status" value="1"/>
</dbReference>
<dbReference type="EMBL" id="JAANIC010000508">
    <property type="protein sequence ID" value="KAG5347822.1"/>
    <property type="molecule type" value="Genomic_DNA"/>
</dbReference>
<reference evidence="8" key="1">
    <citation type="submission" date="2020-03" db="EMBL/GenBank/DDBJ databases">
        <title>Relaxed selection underlies rapid genomic changes in the transitions from sociality to social parasitism in ants.</title>
        <authorList>
            <person name="Bi X."/>
        </authorList>
    </citation>
    <scope>NUCLEOTIDE SEQUENCE</scope>
    <source>
        <strain evidence="8">BGI-DK2014a</strain>
        <tissue evidence="8">Whole body</tissue>
    </source>
</reference>
<dbReference type="Proteomes" id="UP000669903">
    <property type="component" value="Unassembled WGS sequence"/>
</dbReference>
<evidence type="ECO:0000313" key="8">
    <source>
        <dbReference type="EMBL" id="KAG5347822.1"/>
    </source>
</evidence>
<dbReference type="PANTHER" id="PTHR13159">
    <property type="entry name" value="RADIAL SPOKEHEAD-RELATED"/>
    <property type="match status" value="1"/>
</dbReference>
<comment type="subcellular location">
    <subcellularLocation>
        <location evidence="1">Cytoplasm</location>
        <location evidence="1">Cytoskeleton</location>
        <location evidence="1">Cilium axoneme</location>
    </subcellularLocation>
</comment>
<evidence type="ECO:0000256" key="3">
    <source>
        <dbReference type="ARBA" id="ARBA00023069"/>
    </source>
</evidence>
<feature type="region of interest" description="Disordered" evidence="7">
    <location>
        <begin position="611"/>
        <end position="662"/>
    </location>
</feature>
<dbReference type="GO" id="GO:0035082">
    <property type="term" value="P:axoneme assembly"/>
    <property type="evidence" value="ECO:0007669"/>
    <property type="project" value="TreeGrafter"/>
</dbReference>
<evidence type="ECO:0000256" key="7">
    <source>
        <dbReference type="SAM" id="MobiDB-lite"/>
    </source>
</evidence>
<dbReference type="InterPro" id="IPR006802">
    <property type="entry name" value="Radial_spoke"/>
</dbReference>
<name>A0A836FZB7_9HYME</name>
<evidence type="ECO:0000256" key="5">
    <source>
        <dbReference type="ARBA" id="ARBA00023273"/>
    </source>
</evidence>
<sequence length="662" mass="77341">MAYSYIVEEALPNDIPSVKHDIQRAKLFLQKHSTESGDSLYDHLIELLAKILAEQPPNIVDIFEEYSRKLKEERFKIKKDYLRDLYIPPVQYDDAKKLFKLFQDVKQINKDEQERIEDKEQNEKKKKLSNLLDLLFYFEQTGIGLPRHEIVSLNLSIWKFASTMPFENIRFWGKILGKPKNYYILEAEFQADELTRRLEQEKHEIQSKGEKEEVEATKLTEEETGEVKATNLTEEETGEVEATKLTEEETGEVEAIKLTEEETEEVEATKLTEEETAITEKEAMEEIDETNLHKDKEGKPLELIFPPLPVNPWTPLPEIPIERIGSGLNKKVYFVCNTPGVDEWIELPTVTPQQIVIARQIVRYCTGNLETPIHSFPPFPGTEKNYLRAQIARITATTHVSPIGFFIFSGEDEDEEAEKEEEEEERKKKNELLENMNYDPLPIKDLVDPSMSNWCHHSPYILKQGRTVWWNPQEEKIKVFEEEEKEEEEKEEEEKETDEVKMMVEEIGPPLLTPLSEDAVIDSVIPWTVRQSSYIQPDVTALIRSNIWPGAFAFAVGKRFATMYIGWGHKYNAYNYNPSHMPPVQDQYKIGPEIIEICDPTVKEEEVFRLMHLPPTEMKDEEEEEEGEEGEEEGEEEEEEEEEEEKEEEEEEKKEEEEEKEV</sequence>
<comment type="caution">
    <text evidence="8">The sequence shown here is derived from an EMBL/GenBank/DDBJ whole genome shotgun (WGS) entry which is preliminary data.</text>
</comment>
<evidence type="ECO:0000256" key="4">
    <source>
        <dbReference type="ARBA" id="ARBA00023212"/>
    </source>
</evidence>
<evidence type="ECO:0000313" key="9">
    <source>
        <dbReference type="Proteomes" id="UP000669903"/>
    </source>
</evidence>
<accession>A0A836FZB7</accession>
<dbReference type="GO" id="GO:0060294">
    <property type="term" value="P:cilium movement involved in cell motility"/>
    <property type="evidence" value="ECO:0007669"/>
    <property type="project" value="InterPro"/>
</dbReference>
<keyword evidence="2" id="KW-0963">Cytoplasm</keyword>
<feature type="coiled-coil region" evidence="6">
    <location>
        <begin position="473"/>
        <end position="503"/>
    </location>
</feature>
<keyword evidence="6" id="KW-0175">Coiled coil</keyword>
<evidence type="ECO:0000256" key="1">
    <source>
        <dbReference type="ARBA" id="ARBA00004430"/>
    </source>
</evidence>
<dbReference type="GO" id="GO:0001534">
    <property type="term" value="C:radial spoke"/>
    <property type="evidence" value="ECO:0007669"/>
    <property type="project" value="InterPro"/>
</dbReference>
<feature type="region of interest" description="Disordered" evidence="7">
    <location>
        <begin position="410"/>
        <end position="433"/>
    </location>
</feature>
<keyword evidence="4" id="KW-0206">Cytoskeleton</keyword>